<dbReference type="EMBL" id="CAJPDR010000434">
    <property type="protein sequence ID" value="CAF9936153.1"/>
    <property type="molecule type" value="Genomic_DNA"/>
</dbReference>
<dbReference type="AlphaFoldDB" id="A0A8H3G403"/>
<comment type="caution">
    <text evidence="1">The sequence shown here is derived from an EMBL/GenBank/DDBJ whole genome shotgun (WGS) entry which is preliminary data.</text>
</comment>
<accession>A0A8H3G403</accession>
<reference evidence="1" key="1">
    <citation type="submission" date="2021-03" db="EMBL/GenBank/DDBJ databases">
        <authorList>
            <person name="Tagirdzhanova G."/>
        </authorList>
    </citation>
    <scope>NUCLEOTIDE SEQUENCE</scope>
</reference>
<gene>
    <name evidence="1" type="ORF">ALECFALPRED_006717</name>
</gene>
<proteinExistence type="predicted"/>
<evidence type="ECO:0000313" key="1">
    <source>
        <dbReference type="EMBL" id="CAF9936153.1"/>
    </source>
</evidence>
<evidence type="ECO:0000313" key="2">
    <source>
        <dbReference type="Proteomes" id="UP000664203"/>
    </source>
</evidence>
<sequence length="178" mass="19133">MILNTYHGLTLSTAISSLATASPIFQIPTLTPNLSTTHPTTPTPILNDNLSCIDLLNPFSRRPKYDDCTIAIRQLPRFPDVGAFHNRGGDDPFKLPVEKSYDSCTVKVELYAAGTTTVVASWPGIATRANTVNRMCLHAAFPIYKGGWATYAKDDRIVVSLAYPDEGGGGGDGMGSAR</sequence>
<organism evidence="1 2">
    <name type="scientific">Alectoria fallacina</name>
    <dbReference type="NCBI Taxonomy" id="1903189"/>
    <lineage>
        <taxon>Eukaryota</taxon>
        <taxon>Fungi</taxon>
        <taxon>Dikarya</taxon>
        <taxon>Ascomycota</taxon>
        <taxon>Pezizomycotina</taxon>
        <taxon>Lecanoromycetes</taxon>
        <taxon>OSLEUM clade</taxon>
        <taxon>Lecanoromycetidae</taxon>
        <taxon>Lecanorales</taxon>
        <taxon>Lecanorineae</taxon>
        <taxon>Parmeliaceae</taxon>
        <taxon>Alectoria</taxon>
    </lineage>
</organism>
<name>A0A8H3G403_9LECA</name>
<keyword evidence="2" id="KW-1185">Reference proteome</keyword>
<dbReference type="OrthoDB" id="10439005at2759"/>
<dbReference type="Proteomes" id="UP000664203">
    <property type="component" value="Unassembled WGS sequence"/>
</dbReference>
<protein>
    <submittedName>
        <fullName evidence="1">Uncharacterized protein</fullName>
    </submittedName>
</protein>